<evidence type="ECO:0000313" key="1">
    <source>
        <dbReference type="EMBL" id="GGM35858.1"/>
    </source>
</evidence>
<reference evidence="1" key="2">
    <citation type="submission" date="2020-09" db="EMBL/GenBank/DDBJ databases">
        <authorList>
            <person name="Sun Q."/>
            <person name="Zhou Y."/>
        </authorList>
    </citation>
    <scope>NUCLEOTIDE SEQUENCE</scope>
    <source>
        <strain evidence="1">CGMCC 4.7312</strain>
    </source>
</reference>
<organism evidence="1 2">
    <name type="scientific">Micromonospora sonchi</name>
    <dbReference type="NCBI Taxonomy" id="1763543"/>
    <lineage>
        <taxon>Bacteria</taxon>
        <taxon>Bacillati</taxon>
        <taxon>Actinomycetota</taxon>
        <taxon>Actinomycetes</taxon>
        <taxon>Micromonosporales</taxon>
        <taxon>Micromonosporaceae</taxon>
        <taxon>Micromonospora</taxon>
    </lineage>
</organism>
<protein>
    <submittedName>
        <fullName evidence="1">Uncharacterized protein</fullName>
    </submittedName>
</protein>
<name>A0A917TTT5_9ACTN</name>
<keyword evidence="2" id="KW-1185">Reference proteome</keyword>
<gene>
    <name evidence="1" type="ORF">GCM10011608_20610</name>
</gene>
<dbReference type="AlphaFoldDB" id="A0A917TTT5"/>
<reference evidence="1" key="1">
    <citation type="journal article" date="2014" name="Int. J. Syst. Evol. Microbiol.">
        <title>Complete genome sequence of Corynebacterium casei LMG S-19264T (=DSM 44701T), isolated from a smear-ripened cheese.</title>
        <authorList>
            <consortium name="US DOE Joint Genome Institute (JGI-PGF)"/>
            <person name="Walter F."/>
            <person name="Albersmeier A."/>
            <person name="Kalinowski J."/>
            <person name="Ruckert C."/>
        </authorList>
    </citation>
    <scope>NUCLEOTIDE SEQUENCE</scope>
    <source>
        <strain evidence="1">CGMCC 4.7312</strain>
    </source>
</reference>
<dbReference type="Proteomes" id="UP000608890">
    <property type="component" value="Unassembled WGS sequence"/>
</dbReference>
<proteinExistence type="predicted"/>
<comment type="caution">
    <text evidence="1">The sequence shown here is derived from an EMBL/GenBank/DDBJ whole genome shotgun (WGS) entry which is preliminary data.</text>
</comment>
<dbReference type="EMBL" id="BMNB01000008">
    <property type="protein sequence ID" value="GGM35858.1"/>
    <property type="molecule type" value="Genomic_DNA"/>
</dbReference>
<sequence>MPVSVLPAAPEPVRAAGTAMDGSCGSALPALPASSARTIQVERSLRKTAMALPGIGRGGCHYVGAGPGARC</sequence>
<accession>A0A917TTT5</accession>
<evidence type="ECO:0000313" key="2">
    <source>
        <dbReference type="Proteomes" id="UP000608890"/>
    </source>
</evidence>